<dbReference type="EMBL" id="SSSM01000001">
    <property type="protein sequence ID" value="THG33358.1"/>
    <property type="molecule type" value="Genomic_DNA"/>
</dbReference>
<keyword evidence="3" id="KW-1185">Reference proteome</keyword>
<dbReference type="RefSeq" id="WP_136426140.1">
    <property type="nucleotide sequence ID" value="NZ_SSSM01000001.1"/>
</dbReference>
<feature type="region of interest" description="Disordered" evidence="1">
    <location>
        <begin position="1"/>
        <end position="24"/>
    </location>
</feature>
<evidence type="ECO:0000313" key="2">
    <source>
        <dbReference type="EMBL" id="THG33358.1"/>
    </source>
</evidence>
<reference evidence="2 3" key="1">
    <citation type="submission" date="2019-04" db="EMBL/GenBank/DDBJ databases">
        <authorList>
            <person name="Jiang L."/>
        </authorList>
    </citation>
    <scope>NUCLEOTIDE SEQUENCE [LARGE SCALE GENOMIC DNA]</scope>
    <source>
        <strain evidence="2 3">YIM 131853</strain>
    </source>
</reference>
<comment type="caution">
    <text evidence="2">The sequence shown here is derived from an EMBL/GenBank/DDBJ whole genome shotgun (WGS) entry which is preliminary data.</text>
</comment>
<dbReference type="AlphaFoldDB" id="A0A4S4FSS1"/>
<proteinExistence type="predicted"/>
<dbReference type="Proteomes" id="UP000309133">
    <property type="component" value="Unassembled WGS sequence"/>
</dbReference>
<protein>
    <submittedName>
        <fullName evidence="2">Uncharacterized protein</fullName>
    </submittedName>
</protein>
<evidence type="ECO:0000256" key="1">
    <source>
        <dbReference type="SAM" id="MobiDB-lite"/>
    </source>
</evidence>
<name>A0A4S4FSS1_9MICO</name>
<gene>
    <name evidence="2" type="ORF">E6C64_03125</name>
</gene>
<organism evidence="2 3">
    <name type="scientific">Naasia lichenicola</name>
    <dbReference type="NCBI Taxonomy" id="2565933"/>
    <lineage>
        <taxon>Bacteria</taxon>
        <taxon>Bacillati</taxon>
        <taxon>Actinomycetota</taxon>
        <taxon>Actinomycetes</taxon>
        <taxon>Micrococcales</taxon>
        <taxon>Microbacteriaceae</taxon>
        <taxon>Naasia</taxon>
    </lineage>
</organism>
<sequence>MTRRQPQMSNASRQSAERASTLQTPARRHFLIEGEPAQLLLSAVFALQVSASSDGRRRLAGKGDPAAMAALRRAMSRLEARLEAYDSAHGGFAPTEASSRRRMCEAFDIVAKRAMDAYGIEQAPWELQLAS</sequence>
<evidence type="ECO:0000313" key="3">
    <source>
        <dbReference type="Proteomes" id="UP000309133"/>
    </source>
</evidence>
<accession>A0A4S4FSS1</accession>